<gene>
    <name evidence="4" type="ORF">TWF694_009182</name>
</gene>
<evidence type="ECO:0000256" key="2">
    <source>
        <dbReference type="ARBA" id="ARBA00022857"/>
    </source>
</evidence>
<accession>A0AAV9XHG5</accession>
<comment type="caution">
    <text evidence="4">The sequence shown here is derived from an EMBL/GenBank/DDBJ whole genome shotgun (WGS) entry which is preliminary data.</text>
</comment>
<reference evidence="4 5" key="1">
    <citation type="submission" date="2019-10" db="EMBL/GenBank/DDBJ databases">
        <authorList>
            <person name="Palmer J.M."/>
        </authorList>
    </citation>
    <scope>NUCLEOTIDE SEQUENCE [LARGE SCALE GENOMIC DNA]</scope>
    <source>
        <strain evidence="4 5">TWF694</strain>
    </source>
</reference>
<evidence type="ECO:0000256" key="3">
    <source>
        <dbReference type="ARBA" id="ARBA00023002"/>
    </source>
</evidence>
<dbReference type="PANTHER" id="PTHR24320:SF282">
    <property type="entry name" value="WW DOMAIN-CONTAINING OXIDOREDUCTASE"/>
    <property type="match status" value="1"/>
</dbReference>
<dbReference type="SUPFAM" id="SSF51735">
    <property type="entry name" value="NAD(P)-binding Rossmann-fold domains"/>
    <property type="match status" value="1"/>
</dbReference>
<dbReference type="PANTHER" id="PTHR24320">
    <property type="entry name" value="RETINOL DEHYDROGENASE"/>
    <property type="match status" value="1"/>
</dbReference>
<dbReference type="InterPro" id="IPR036291">
    <property type="entry name" value="NAD(P)-bd_dom_sf"/>
</dbReference>
<dbReference type="Pfam" id="PF00106">
    <property type="entry name" value="adh_short"/>
    <property type="match status" value="1"/>
</dbReference>
<dbReference type="EMBL" id="JAVHJO010000005">
    <property type="protein sequence ID" value="KAK6540382.1"/>
    <property type="molecule type" value="Genomic_DNA"/>
</dbReference>
<keyword evidence="2" id="KW-0521">NADP</keyword>
<dbReference type="AlphaFoldDB" id="A0AAV9XHG5"/>
<sequence length="226" mass="24533">MVFDPASLPDLTGRVYIITGGNAGLGYETTKALAAKGATVYLGARSEPKATAAIEKLRETLQNPTAPIHYLHFDHMDLATVVTGAQTFLSKETALHGLILNAGIMCTPYEMSKDGYEAHWQTNYLSHFLLSSLLMPILTATAQNCEPGVVRFVEMTSGAHAMAKSPGIRFDKNDLPDNEPFDRYAQSKLANILHVREVNKLVGPKEGEPVKGEIWTAAVHPGLVDT</sequence>
<protein>
    <submittedName>
        <fullName evidence="4">Uncharacterized protein</fullName>
    </submittedName>
</protein>
<keyword evidence="5" id="KW-1185">Reference proteome</keyword>
<dbReference type="Gene3D" id="3.40.50.720">
    <property type="entry name" value="NAD(P)-binding Rossmann-like Domain"/>
    <property type="match status" value="1"/>
</dbReference>
<organism evidence="4 5">
    <name type="scientific">Orbilia ellipsospora</name>
    <dbReference type="NCBI Taxonomy" id="2528407"/>
    <lineage>
        <taxon>Eukaryota</taxon>
        <taxon>Fungi</taxon>
        <taxon>Dikarya</taxon>
        <taxon>Ascomycota</taxon>
        <taxon>Pezizomycotina</taxon>
        <taxon>Orbiliomycetes</taxon>
        <taxon>Orbiliales</taxon>
        <taxon>Orbiliaceae</taxon>
        <taxon>Orbilia</taxon>
    </lineage>
</organism>
<keyword evidence="3" id="KW-0560">Oxidoreductase</keyword>
<proteinExistence type="inferred from homology"/>
<evidence type="ECO:0000256" key="1">
    <source>
        <dbReference type="ARBA" id="ARBA00006484"/>
    </source>
</evidence>
<dbReference type="PRINTS" id="PR00081">
    <property type="entry name" value="GDHRDH"/>
</dbReference>
<dbReference type="Proteomes" id="UP001365542">
    <property type="component" value="Unassembled WGS sequence"/>
</dbReference>
<dbReference type="InterPro" id="IPR002347">
    <property type="entry name" value="SDR_fam"/>
</dbReference>
<name>A0AAV9XHG5_9PEZI</name>
<dbReference type="GO" id="GO:0016491">
    <property type="term" value="F:oxidoreductase activity"/>
    <property type="evidence" value="ECO:0007669"/>
    <property type="project" value="UniProtKB-KW"/>
</dbReference>
<evidence type="ECO:0000313" key="4">
    <source>
        <dbReference type="EMBL" id="KAK6540382.1"/>
    </source>
</evidence>
<evidence type="ECO:0000313" key="5">
    <source>
        <dbReference type="Proteomes" id="UP001365542"/>
    </source>
</evidence>
<comment type="similarity">
    <text evidence="1">Belongs to the short-chain dehydrogenases/reductases (SDR) family.</text>
</comment>